<dbReference type="InterPro" id="IPR026259">
    <property type="entry name" value="MauG/Cytc_peroxidase"/>
</dbReference>
<dbReference type="Gene3D" id="1.10.760.10">
    <property type="entry name" value="Cytochrome c-like domain"/>
    <property type="match status" value="2"/>
</dbReference>
<evidence type="ECO:0000256" key="10">
    <source>
        <dbReference type="SAM" id="SignalP"/>
    </source>
</evidence>
<reference evidence="12 13" key="1">
    <citation type="submission" date="2020-04" db="EMBL/GenBank/DDBJ databases">
        <title>Ralstonia insidiosa genome sequencing and assembly.</title>
        <authorList>
            <person name="Martins R.C.R."/>
            <person name="Perdigao-Neto L.V."/>
            <person name="Levin A.S.S."/>
            <person name="Costa S.F."/>
        </authorList>
    </citation>
    <scope>NUCLEOTIDE SEQUENCE [LARGE SCALE GENOMIC DNA]</scope>
    <source>
        <strain evidence="12 13">5047</strain>
    </source>
</reference>
<name>A0A848NX65_9RALS</name>
<accession>A0A848NX65</accession>
<dbReference type="GO" id="GO:0004130">
    <property type="term" value="F:cytochrome-c peroxidase activity"/>
    <property type="evidence" value="ECO:0007669"/>
    <property type="project" value="TreeGrafter"/>
</dbReference>
<organism evidence="12 13">
    <name type="scientific">Ralstonia insidiosa</name>
    <dbReference type="NCBI Taxonomy" id="190721"/>
    <lineage>
        <taxon>Bacteria</taxon>
        <taxon>Pseudomonadati</taxon>
        <taxon>Pseudomonadota</taxon>
        <taxon>Betaproteobacteria</taxon>
        <taxon>Burkholderiales</taxon>
        <taxon>Burkholderiaceae</taxon>
        <taxon>Ralstonia</taxon>
    </lineage>
</organism>
<keyword evidence="6" id="KW-0560">Oxidoreductase</keyword>
<feature type="chain" id="PRO_5032661763" evidence="10">
    <location>
        <begin position="27"/>
        <end position="416"/>
    </location>
</feature>
<dbReference type="PROSITE" id="PS51007">
    <property type="entry name" value="CYTC"/>
    <property type="match status" value="2"/>
</dbReference>
<proteinExistence type="predicted"/>
<evidence type="ECO:0000256" key="9">
    <source>
        <dbReference type="PIRSR" id="PIRSR000294-2"/>
    </source>
</evidence>
<dbReference type="Proteomes" id="UP000575469">
    <property type="component" value="Unassembled WGS sequence"/>
</dbReference>
<evidence type="ECO:0000313" key="13">
    <source>
        <dbReference type="Proteomes" id="UP000575469"/>
    </source>
</evidence>
<sequence>MTAFTALSKRLGMVAGALLLALLAGCQQKDAPSANTAQAVRMPDAATLAQLGKAMFFDRALSASGRQSCASCHDPAHGYGPPNALAVQLGGPNLDRQGKRATPNLTYTLNQTPIWHKLQAASLTERLTETDSPPTGGLMWDGRFNSLRDQAAGPMFDPDEMANESRAAVVEKLKRAPYADAFRAAFGASAFDNPDQAFDHAMRALERFELDDPSFHRYDSKFDAYLDGKATLSAAEQRGLQLFANPDKGNCASCHLIARGADGSHPLLTDYQFAVLAVPRNPEIGANADPAYYDLGLCGPKRQDQAHQTAYCGMFKTPSLRNTAKRGAWFHNGRMHSLEDAVRFYVERDLKPAKWYSRDAGGKTVAYDDLPPALRGNIDDVDPPFNRRAGEKPALNDQEIRDVVAFLKTLNDGYPP</sequence>
<evidence type="ECO:0000256" key="1">
    <source>
        <dbReference type="ARBA" id="ARBA00004418"/>
    </source>
</evidence>
<protein>
    <submittedName>
        <fullName evidence="12">C-type cytochrome</fullName>
    </submittedName>
</protein>
<feature type="binding site" description="covalent" evidence="8">
    <location>
        <position position="72"/>
    </location>
    <ligand>
        <name>heme c</name>
        <dbReference type="ChEBI" id="CHEBI:61717"/>
        <label>1</label>
    </ligand>
</feature>
<dbReference type="InterPro" id="IPR051395">
    <property type="entry name" value="Cytochrome_c_Peroxidase/MauG"/>
</dbReference>
<evidence type="ECO:0000259" key="11">
    <source>
        <dbReference type="PROSITE" id="PS51007"/>
    </source>
</evidence>
<keyword evidence="3 9" id="KW-0479">Metal-binding</keyword>
<dbReference type="EMBL" id="JABBZM010000005">
    <property type="protein sequence ID" value="NMV37837.1"/>
    <property type="molecule type" value="Genomic_DNA"/>
</dbReference>
<dbReference type="GO" id="GO:0009055">
    <property type="term" value="F:electron transfer activity"/>
    <property type="evidence" value="ECO:0007669"/>
    <property type="project" value="InterPro"/>
</dbReference>
<feature type="binding site" description="axial binding residue" evidence="9">
    <location>
        <position position="255"/>
    </location>
    <ligand>
        <name>heme c</name>
        <dbReference type="ChEBI" id="CHEBI:61717"/>
        <label>2</label>
    </ligand>
    <ligandPart>
        <name>Fe</name>
        <dbReference type="ChEBI" id="CHEBI:18248"/>
    </ligandPart>
</feature>
<comment type="caution">
    <text evidence="12">The sequence shown here is derived from an EMBL/GenBank/DDBJ whole genome shotgun (WGS) entry which is preliminary data.</text>
</comment>
<dbReference type="GO" id="GO:0042597">
    <property type="term" value="C:periplasmic space"/>
    <property type="evidence" value="ECO:0007669"/>
    <property type="project" value="UniProtKB-SubCell"/>
</dbReference>
<gene>
    <name evidence="12" type="ORF">HGR00_07930</name>
</gene>
<feature type="binding site" description="covalent" evidence="8">
    <location>
        <position position="254"/>
    </location>
    <ligand>
        <name>heme c</name>
        <dbReference type="ChEBI" id="CHEBI:61717"/>
        <label>2</label>
    </ligand>
</feature>
<dbReference type="PIRSF" id="PIRSF000294">
    <property type="entry name" value="Cytochrome-c_peroxidase"/>
    <property type="match status" value="1"/>
</dbReference>
<feature type="signal peptide" evidence="10">
    <location>
        <begin position="1"/>
        <end position="26"/>
    </location>
</feature>
<keyword evidence="2 8" id="KW-0349">Heme</keyword>
<dbReference type="RefSeq" id="WP_169339782.1">
    <property type="nucleotide sequence ID" value="NZ_JABBZM010000005.1"/>
</dbReference>
<evidence type="ECO:0000256" key="3">
    <source>
        <dbReference type="ARBA" id="ARBA00022723"/>
    </source>
</evidence>
<dbReference type="InterPro" id="IPR009056">
    <property type="entry name" value="Cyt_c-like_dom"/>
</dbReference>
<keyword evidence="4 10" id="KW-0732">Signal</keyword>
<dbReference type="InterPro" id="IPR004852">
    <property type="entry name" value="Di-haem_cyt_c_peroxidsae"/>
</dbReference>
<evidence type="ECO:0000256" key="4">
    <source>
        <dbReference type="ARBA" id="ARBA00022729"/>
    </source>
</evidence>
<dbReference type="InterPro" id="IPR036909">
    <property type="entry name" value="Cyt_c-like_dom_sf"/>
</dbReference>
<feature type="binding site" description="covalent" evidence="8">
    <location>
        <position position="69"/>
    </location>
    <ligand>
        <name>heme c</name>
        <dbReference type="ChEBI" id="CHEBI:61717"/>
        <label>1</label>
    </ligand>
</feature>
<evidence type="ECO:0000256" key="8">
    <source>
        <dbReference type="PIRSR" id="PIRSR000294-1"/>
    </source>
</evidence>
<feature type="binding site" description="covalent" evidence="8">
    <location>
        <position position="251"/>
    </location>
    <ligand>
        <name>heme c</name>
        <dbReference type="ChEBI" id="CHEBI:61717"/>
        <label>2</label>
    </ligand>
</feature>
<dbReference type="PANTHER" id="PTHR30600">
    <property type="entry name" value="CYTOCHROME C PEROXIDASE-RELATED"/>
    <property type="match status" value="1"/>
</dbReference>
<evidence type="ECO:0000313" key="12">
    <source>
        <dbReference type="EMBL" id="NMV37837.1"/>
    </source>
</evidence>
<comment type="subcellular location">
    <subcellularLocation>
        <location evidence="1">Periplasm</location>
    </subcellularLocation>
</comment>
<evidence type="ECO:0000256" key="5">
    <source>
        <dbReference type="ARBA" id="ARBA00022764"/>
    </source>
</evidence>
<feature type="binding site" description="axial binding residue" evidence="9">
    <location>
        <position position="73"/>
    </location>
    <ligand>
        <name>heme c</name>
        <dbReference type="ChEBI" id="CHEBI:61717"/>
        <label>1</label>
    </ligand>
    <ligandPart>
        <name>Fe</name>
        <dbReference type="ChEBI" id="CHEBI:18248"/>
    </ligandPart>
</feature>
<keyword evidence="7 9" id="KW-0408">Iron</keyword>
<dbReference type="GO" id="GO:0046872">
    <property type="term" value="F:metal ion binding"/>
    <property type="evidence" value="ECO:0007669"/>
    <property type="project" value="UniProtKB-KW"/>
</dbReference>
<comment type="PTM">
    <text evidence="8">Binds 2 heme groups per subunit.</text>
</comment>
<keyword evidence="5" id="KW-0574">Periplasm</keyword>
<evidence type="ECO:0000256" key="7">
    <source>
        <dbReference type="ARBA" id="ARBA00023004"/>
    </source>
</evidence>
<dbReference type="AlphaFoldDB" id="A0A848NX65"/>
<evidence type="ECO:0000256" key="2">
    <source>
        <dbReference type="ARBA" id="ARBA00022617"/>
    </source>
</evidence>
<feature type="domain" description="Cytochrome c" evidence="11">
    <location>
        <begin position="47"/>
        <end position="177"/>
    </location>
</feature>
<dbReference type="PANTHER" id="PTHR30600:SF10">
    <property type="entry name" value="BLL6722 PROTEIN"/>
    <property type="match status" value="1"/>
</dbReference>
<dbReference type="Pfam" id="PF03150">
    <property type="entry name" value="CCP_MauG"/>
    <property type="match status" value="1"/>
</dbReference>
<evidence type="ECO:0000256" key="6">
    <source>
        <dbReference type="ARBA" id="ARBA00023002"/>
    </source>
</evidence>
<comment type="cofactor">
    <cofactor evidence="8">
        <name>heme</name>
        <dbReference type="ChEBI" id="CHEBI:30413"/>
    </cofactor>
    <text evidence="8">Binds 2 heme groups.</text>
</comment>
<dbReference type="GO" id="GO:0020037">
    <property type="term" value="F:heme binding"/>
    <property type="evidence" value="ECO:0007669"/>
    <property type="project" value="InterPro"/>
</dbReference>
<dbReference type="SUPFAM" id="SSF46626">
    <property type="entry name" value="Cytochrome c"/>
    <property type="match status" value="2"/>
</dbReference>
<feature type="domain" description="Cytochrome c" evidence="11">
    <location>
        <begin position="234"/>
        <end position="411"/>
    </location>
</feature>